<comment type="caution">
    <text evidence="3">The sequence shown here is derived from an EMBL/GenBank/DDBJ whole genome shotgun (WGS) entry which is preliminary data.</text>
</comment>
<name>A0ABN7W9C5_GIGMA</name>
<protein>
    <submittedName>
        <fullName evidence="3">22661_t:CDS:1</fullName>
    </submittedName>
</protein>
<keyword evidence="4" id="KW-1185">Reference proteome</keyword>
<accession>A0ABN7W9C5</accession>
<feature type="non-terminal residue" evidence="3">
    <location>
        <position position="1"/>
    </location>
</feature>
<evidence type="ECO:0000313" key="3">
    <source>
        <dbReference type="EMBL" id="CAG8822989.1"/>
    </source>
</evidence>
<reference evidence="3 4" key="1">
    <citation type="submission" date="2021-06" db="EMBL/GenBank/DDBJ databases">
        <authorList>
            <person name="Kallberg Y."/>
            <person name="Tangrot J."/>
            <person name="Rosling A."/>
        </authorList>
    </citation>
    <scope>NUCLEOTIDE SEQUENCE [LARGE SCALE GENOMIC DNA]</scope>
    <source>
        <strain evidence="3 4">120-4 pot B 10/14</strain>
    </source>
</reference>
<feature type="coiled-coil region" evidence="1">
    <location>
        <begin position="658"/>
        <end position="685"/>
    </location>
</feature>
<evidence type="ECO:0000313" key="4">
    <source>
        <dbReference type="Proteomes" id="UP000789901"/>
    </source>
</evidence>
<feature type="region of interest" description="Disordered" evidence="2">
    <location>
        <begin position="544"/>
        <end position="563"/>
    </location>
</feature>
<evidence type="ECO:0000256" key="1">
    <source>
        <dbReference type="SAM" id="Coils"/>
    </source>
</evidence>
<dbReference type="Proteomes" id="UP000789901">
    <property type="component" value="Unassembled WGS sequence"/>
</dbReference>
<proteinExistence type="predicted"/>
<feature type="coiled-coil region" evidence="1">
    <location>
        <begin position="309"/>
        <end position="446"/>
    </location>
</feature>
<evidence type="ECO:0000256" key="2">
    <source>
        <dbReference type="SAM" id="MobiDB-lite"/>
    </source>
</evidence>
<feature type="coiled-coil region" evidence="1">
    <location>
        <begin position="595"/>
        <end position="622"/>
    </location>
</feature>
<gene>
    <name evidence="3" type="ORF">GMARGA_LOCUS28223</name>
</gene>
<sequence>QSEQLREETISAQTEFEEITFTIFKVNNLPEEFQILFTKTIEYRGKQIIAFAIPQTQLGEELSCQLVEILEIKKLSDKGKNKEVIDESSNSRHTKVEDEDEFDYEIEELKQALNKEFEELGREVAQLEKAAAEKKLSESEFEARIAVIKNRSEKFRKRYLELTKEKEEFGVVFSYSDCEEESKDENESAETALSKRSVLDITKELDQVLAKKLELNQEELEELENDPDKEEVREILKMMNEFEGQIDSQMKTPILTQKDKKFQKALKIFEASQFMEKIKKVSEKTGINPFAEPQNLITEEKQKLAQENITKAKNRETELVRAVNKAKKEYEDLIAAGEKALEEGAKDEANEAKKSVEKLTEEKQILTSDLTIAEQKLKTTEEQKSKLSLQIKDLTNQAQAWELQKEDISRQINQKDRTITSLQHEVELLQTEVNNYQEKAVEVAKRLKENRTLVSPEKVSLEVLEKERKAHLILIGASQVEIQNKTNRLNSLKTDIENLKQEAANLGKVIRTKRTEIFDLVKKLNKAHNLMTELERQLAETREKVEQLEQDKSHDNEDKVKEHGELKEKIILKDAEIRSKQTEINNRDSQLTAEKSTLQTEKETLEGQLRERDNQLEQAIKQKRLGNLFSAGVFITDYLPIPGKWQEGIKAVFYRIFGRKERNQIKELRTQLQETRTELLLTQNQLRSSGEKVSEIRTLSVVNEETELEAAEGTKKKKSRGKF</sequence>
<organism evidence="3 4">
    <name type="scientific">Gigaspora margarita</name>
    <dbReference type="NCBI Taxonomy" id="4874"/>
    <lineage>
        <taxon>Eukaryota</taxon>
        <taxon>Fungi</taxon>
        <taxon>Fungi incertae sedis</taxon>
        <taxon>Mucoromycota</taxon>
        <taxon>Glomeromycotina</taxon>
        <taxon>Glomeromycetes</taxon>
        <taxon>Diversisporales</taxon>
        <taxon>Gigasporaceae</taxon>
        <taxon>Gigaspora</taxon>
    </lineage>
</organism>
<feature type="coiled-coil region" evidence="1">
    <location>
        <begin position="106"/>
        <end position="142"/>
    </location>
</feature>
<feature type="coiled-coil region" evidence="1">
    <location>
        <begin position="198"/>
        <end position="226"/>
    </location>
</feature>
<dbReference type="EMBL" id="CAJVQB010035746">
    <property type="protein sequence ID" value="CAG8822989.1"/>
    <property type="molecule type" value="Genomic_DNA"/>
</dbReference>
<keyword evidence="1" id="KW-0175">Coiled coil</keyword>